<feature type="domain" description="SLH" evidence="1">
    <location>
        <begin position="147"/>
        <end position="205"/>
    </location>
</feature>
<reference evidence="2" key="1">
    <citation type="submission" date="2019-08" db="EMBL/GenBank/DDBJ databases">
        <authorList>
            <person name="Kucharzyk K."/>
            <person name="Murdoch R.W."/>
            <person name="Higgins S."/>
            <person name="Loffler F."/>
        </authorList>
    </citation>
    <scope>NUCLEOTIDE SEQUENCE</scope>
</reference>
<comment type="caution">
    <text evidence="2">The sequence shown here is derived from an EMBL/GenBank/DDBJ whole genome shotgun (WGS) entry which is preliminary data.</text>
</comment>
<name>A0A644X4N7_9ZZZZ</name>
<protein>
    <recommendedName>
        <fullName evidence="1">SLH domain-containing protein</fullName>
    </recommendedName>
</protein>
<evidence type="ECO:0000313" key="2">
    <source>
        <dbReference type="EMBL" id="MPM09263.1"/>
    </source>
</evidence>
<proteinExistence type="predicted"/>
<feature type="domain" description="SLH" evidence="1">
    <location>
        <begin position="83"/>
        <end position="146"/>
    </location>
</feature>
<sequence>MADGRTIYVRKSPLPSFSSCSIKPLVFTNGQYIYHKYGLHCTTAVVIEADGTQRHVPTEVYSENGKWYARINAMTNSTYALIQNSVNFTDTTGGWYDALVTEMASREIISGIGDNMFAGERAITRAEFAAIIVRALGLPADGTAAFTDVVSNAWYYGAVGTGFKYGIVGGKGDRIFDPSANITREEAMVMVARAAKLCGMDTTIDSREMGLYGFEDASGISS</sequence>
<accession>A0A644X4N7</accession>
<dbReference type="PANTHER" id="PTHR43308">
    <property type="entry name" value="OUTER MEMBRANE PROTEIN ALPHA-RELATED"/>
    <property type="match status" value="1"/>
</dbReference>
<organism evidence="2">
    <name type="scientific">bioreactor metagenome</name>
    <dbReference type="NCBI Taxonomy" id="1076179"/>
    <lineage>
        <taxon>unclassified sequences</taxon>
        <taxon>metagenomes</taxon>
        <taxon>ecological metagenomes</taxon>
    </lineage>
</organism>
<dbReference type="AlphaFoldDB" id="A0A644X4N7"/>
<gene>
    <name evidence="2" type="ORF">SDC9_55579</name>
</gene>
<dbReference type="InterPro" id="IPR051465">
    <property type="entry name" value="Cell_Envelope_Struct_Comp"/>
</dbReference>
<dbReference type="PROSITE" id="PS51272">
    <property type="entry name" value="SLH"/>
    <property type="match status" value="2"/>
</dbReference>
<dbReference type="Pfam" id="PF00395">
    <property type="entry name" value="SLH"/>
    <property type="match status" value="2"/>
</dbReference>
<dbReference type="InterPro" id="IPR001119">
    <property type="entry name" value="SLH_dom"/>
</dbReference>
<dbReference type="EMBL" id="VSSQ01001549">
    <property type="protein sequence ID" value="MPM09263.1"/>
    <property type="molecule type" value="Genomic_DNA"/>
</dbReference>
<dbReference type="PANTHER" id="PTHR43308:SF5">
    <property type="entry name" value="S-LAYER PROTEIN _ PEPTIDOGLYCAN ENDO-BETA-N-ACETYLGLUCOSAMINIDASE"/>
    <property type="match status" value="1"/>
</dbReference>
<evidence type="ECO:0000259" key="1">
    <source>
        <dbReference type="PROSITE" id="PS51272"/>
    </source>
</evidence>